<organism evidence="7 8">
    <name type="scientific">Halobacillus litoralis</name>
    <dbReference type="NCBI Taxonomy" id="45668"/>
    <lineage>
        <taxon>Bacteria</taxon>
        <taxon>Bacillati</taxon>
        <taxon>Bacillota</taxon>
        <taxon>Bacilli</taxon>
        <taxon>Bacillales</taxon>
        <taxon>Bacillaceae</taxon>
        <taxon>Halobacillus</taxon>
    </lineage>
</organism>
<keyword evidence="2 5" id="KW-0812">Transmembrane</keyword>
<evidence type="ECO:0000259" key="6">
    <source>
        <dbReference type="Pfam" id="PF06271"/>
    </source>
</evidence>
<keyword evidence="3 5" id="KW-1133">Transmembrane helix</keyword>
<feature type="domain" description="RDD" evidence="6">
    <location>
        <begin position="19"/>
        <end position="153"/>
    </location>
</feature>
<gene>
    <name evidence="7" type="ORF">GLW04_11385</name>
</gene>
<dbReference type="InterPro" id="IPR010432">
    <property type="entry name" value="RDD"/>
</dbReference>
<dbReference type="Pfam" id="PF06271">
    <property type="entry name" value="RDD"/>
    <property type="match status" value="1"/>
</dbReference>
<keyword evidence="4 5" id="KW-0472">Membrane</keyword>
<dbReference type="PANTHER" id="PTHR38480">
    <property type="entry name" value="SLR0254 PROTEIN"/>
    <property type="match status" value="1"/>
</dbReference>
<feature type="transmembrane region" description="Helical" evidence="5">
    <location>
        <begin position="63"/>
        <end position="83"/>
    </location>
</feature>
<evidence type="ECO:0000256" key="2">
    <source>
        <dbReference type="ARBA" id="ARBA00022692"/>
    </source>
</evidence>
<proteinExistence type="predicted"/>
<dbReference type="Proteomes" id="UP000460949">
    <property type="component" value="Unassembled WGS sequence"/>
</dbReference>
<name>A0A845DSV8_9BACI</name>
<protein>
    <submittedName>
        <fullName evidence="7">RDD family protein</fullName>
    </submittedName>
</protein>
<reference evidence="7 8" key="1">
    <citation type="submission" date="2019-11" db="EMBL/GenBank/DDBJ databases">
        <title>Genome sequences of 17 halophilic strains isolated from different environments.</title>
        <authorList>
            <person name="Furrow R.E."/>
        </authorList>
    </citation>
    <scope>NUCLEOTIDE SEQUENCE [LARGE SCALE GENOMIC DNA]</scope>
    <source>
        <strain evidence="7 8">22511_23_Filter</strain>
    </source>
</reference>
<evidence type="ECO:0000256" key="4">
    <source>
        <dbReference type="ARBA" id="ARBA00023136"/>
    </source>
</evidence>
<evidence type="ECO:0000313" key="7">
    <source>
        <dbReference type="EMBL" id="MYL20496.1"/>
    </source>
</evidence>
<sequence length="265" mass="30609">MQENVQVKTPEHVTLNFRLAGLGSRGAAQITDTLITTLMNVGLLAVILLMDNYIGVYFRQAESLVVAVIIVIIFIINWGYFFLFEWLANGRTPGKMLLGLRVVRENGGRPTALSVLIRNLLRIIDMLPFYYLLGMLMVFFHPSHKRLGDIVAGTIVIHERKKKRRKSSDKKLDKLLGERGITNRSVHIGEWERQRFTKEDWKLLRTYVHRYPGLNAVEQEELTEDVAAILLPKLQPGDRSEQLDKADRLFASYLILKEDWEFEWS</sequence>
<evidence type="ECO:0000256" key="5">
    <source>
        <dbReference type="SAM" id="Phobius"/>
    </source>
</evidence>
<feature type="transmembrane region" description="Helical" evidence="5">
    <location>
        <begin position="33"/>
        <end position="51"/>
    </location>
</feature>
<dbReference type="EMBL" id="WMET01000002">
    <property type="protein sequence ID" value="MYL20496.1"/>
    <property type="molecule type" value="Genomic_DNA"/>
</dbReference>
<comment type="caution">
    <text evidence="7">The sequence shown here is derived from an EMBL/GenBank/DDBJ whole genome shotgun (WGS) entry which is preliminary data.</text>
</comment>
<dbReference type="AlphaFoldDB" id="A0A845DSV8"/>
<accession>A0A845DSV8</accession>
<evidence type="ECO:0000256" key="1">
    <source>
        <dbReference type="ARBA" id="ARBA00004141"/>
    </source>
</evidence>
<evidence type="ECO:0000313" key="8">
    <source>
        <dbReference type="Proteomes" id="UP000460949"/>
    </source>
</evidence>
<dbReference type="PANTHER" id="PTHR38480:SF1">
    <property type="entry name" value="SLR0254 PROTEIN"/>
    <property type="match status" value="1"/>
</dbReference>
<dbReference type="RefSeq" id="WP_160837246.1">
    <property type="nucleotide sequence ID" value="NZ_WMET01000002.1"/>
</dbReference>
<dbReference type="GO" id="GO:0016020">
    <property type="term" value="C:membrane"/>
    <property type="evidence" value="ECO:0007669"/>
    <property type="project" value="UniProtKB-SubCell"/>
</dbReference>
<feature type="transmembrane region" description="Helical" evidence="5">
    <location>
        <begin position="120"/>
        <end position="140"/>
    </location>
</feature>
<evidence type="ECO:0000256" key="3">
    <source>
        <dbReference type="ARBA" id="ARBA00022989"/>
    </source>
</evidence>
<comment type="subcellular location">
    <subcellularLocation>
        <location evidence="1">Membrane</location>
        <topology evidence="1">Multi-pass membrane protein</topology>
    </subcellularLocation>
</comment>